<evidence type="ECO:0000259" key="5">
    <source>
        <dbReference type="PROSITE" id="PS50903"/>
    </source>
</evidence>
<evidence type="ECO:0000313" key="6">
    <source>
        <dbReference type="EMBL" id="MBC8538474.1"/>
    </source>
</evidence>
<gene>
    <name evidence="6" type="ORF">H8693_05965</name>
</gene>
<dbReference type="RefSeq" id="WP_178620451.1">
    <property type="nucleotide sequence ID" value="NZ_JACRSS010000002.1"/>
</dbReference>
<dbReference type="GO" id="GO:0010181">
    <property type="term" value="F:FMN binding"/>
    <property type="evidence" value="ECO:0007669"/>
    <property type="project" value="InterPro"/>
</dbReference>
<comment type="caution">
    <text evidence="6">The sequence shown here is derived from an EMBL/GenBank/DDBJ whole genome shotgun (WGS) entry which is preliminary data.</text>
</comment>
<protein>
    <submittedName>
        <fullName evidence="6">Flavin reductase</fullName>
    </submittedName>
</protein>
<keyword evidence="3" id="KW-0249">Electron transport</keyword>
<keyword evidence="1" id="KW-0813">Transport</keyword>
<dbReference type="PANTHER" id="PTHR48136">
    <property type="entry name" value="RUBREDOXIN-LIKE SUPERFAMILY PROTEIN"/>
    <property type="match status" value="1"/>
</dbReference>
<sequence>MIDEKALFKLSYGLYIAGVEWGGKKNACIINTAAQATAEPNQMLVTMLKSNYTTELIQKKGSFTVSVLSLATPLSRVADFGFRSGRECEKFEGIAHGVDGQGNPYLAEDMAARMSVSISQTVDLGTHLLFIGPVTEAEELSAQRPMTYADYRVLKAGGKVGAPEEKAEKKEAKYVCSVCHYVYDGEIPFEELPDDYVCPICKRPKSVFVKE</sequence>
<dbReference type="GO" id="GO:0016646">
    <property type="term" value="F:oxidoreductase activity, acting on the CH-NH group of donors, NAD or NADP as acceptor"/>
    <property type="evidence" value="ECO:0007669"/>
    <property type="project" value="UniProtKB-ARBA"/>
</dbReference>
<dbReference type="InterPro" id="IPR012349">
    <property type="entry name" value="Split_barrel_FMN-bd"/>
</dbReference>
<keyword evidence="4" id="KW-0408">Iron</keyword>
<dbReference type="SUPFAM" id="SSF57802">
    <property type="entry name" value="Rubredoxin-like"/>
    <property type="match status" value="1"/>
</dbReference>
<evidence type="ECO:0000313" key="7">
    <source>
        <dbReference type="Proteomes" id="UP000617951"/>
    </source>
</evidence>
<dbReference type="PROSITE" id="PS50903">
    <property type="entry name" value="RUBREDOXIN_LIKE"/>
    <property type="match status" value="1"/>
</dbReference>
<keyword evidence="7" id="KW-1185">Reference proteome</keyword>
<dbReference type="Pfam" id="PF00301">
    <property type="entry name" value="Rubredoxin"/>
    <property type="match status" value="1"/>
</dbReference>
<evidence type="ECO:0000256" key="3">
    <source>
        <dbReference type="ARBA" id="ARBA00022982"/>
    </source>
</evidence>
<evidence type="ECO:0000256" key="4">
    <source>
        <dbReference type="ARBA" id="ARBA00023004"/>
    </source>
</evidence>
<name>A0A926HVZ1_9FIRM</name>
<dbReference type="InterPro" id="IPR024935">
    <property type="entry name" value="Rubredoxin_dom"/>
</dbReference>
<dbReference type="EMBL" id="JACRSS010000002">
    <property type="protein sequence ID" value="MBC8538474.1"/>
    <property type="molecule type" value="Genomic_DNA"/>
</dbReference>
<dbReference type="AlphaFoldDB" id="A0A926HVZ1"/>
<dbReference type="Pfam" id="PF01613">
    <property type="entry name" value="Flavin_Reduct"/>
    <property type="match status" value="1"/>
</dbReference>
<accession>A0A926HVZ1</accession>
<dbReference type="CDD" id="cd00730">
    <property type="entry name" value="rubredoxin"/>
    <property type="match status" value="1"/>
</dbReference>
<dbReference type="InterPro" id="IPR002563">
    <property type="entry name" value="Flavin_Rdtase-like_dom"/>
</dbReference>
<dbReference type="SMART" id="SM00903">
    <property type="entry name" value="Flavin_Reduct"/>
    <property type="match status" value="1"/>
</dbReference>
<dbReference type="Gene3D" id="2.30.110.10">
    <property type="entry name" value="Electron Transport, Fmn-binding Protein, Chain A"/>
    <property type="match status" value="1"/>
</dbReference>
<evidence type="ECO:0000256" key="1">
    <source>
        <dbReference type="ARBA" id="ARBA00022448"/>
    </source>
</evidence>
<dbReference type="Gene3D" id="2.20.28.10">
    <property type="match status" value="1"/>
</dbReference>
<dbReference type="Proteomes" id="UP000617951">
    <property type="component" value="Unassembled WGS sequence"/>
</dbReference>
<dbReference type="SUPFAM" id="SSF50475">
    <property type="entry name" value="FMN-binding split barrel"/>
    <property type="match status" value="1"/>
</dbReference>
<reference evidence="6" key="1">
    <citation type="submission" date="2020-08" db="EMBL/GenBank/DDBJ databases">
        <title>Genome public.</title>
        <authorList>
            <person name="Liu C."/>
            <person name="Sun Q."/>
        </authorList>
    </citation>
    <scope>NUCLEOTIDE SEQUENCE</scope>
    <source>
        <strain evidence="6">NSJ-63</strain>
    </source>
</reference>
<keyword evidence="2" id="KW-0479">Metal-binding</keyword>
<dbReference type="InterPro" id="IPR024934">
    <property type="entry name" value="Rubredoxin-like_dom"/>
</dbReference>
<dbReference type="PANTHER" id="PTHR48136:SF1">
    <property type="entry name" value="RUBREDOXIN-LIKE SUPERFAMILY PROTEIN"/>
    <property type="match status" value="1"/>
</dbReference>
<evidence type="ECO:0000256" key="2">
    <source>
        <dbReference type="ARBA" id="ARBA00022723"/>
    </source>
</evidence>
<dbReference type="GO" id="GO:0005506">
    <property type="term" value="F:iron ion binding"/>
    <property type="evidence" value="ECO:0007669"/>
    <property type="project" value="InterPro"/>
</dbReference>
<proteinExistence type="predicted"/>
<feature type="domain" description="Rubredoxin-like" evidence="5">
    <location>
        <begin position="171"/>
        <end position="211"/>
    </location>
</feature>
<organism evidence="6 7">
    <name type="scientific">Guopingia tenuis</name>
    <dbReference type="NCBI Taxonomy" id="2763656"/>
    <lineage>
        <taxon>Bacteria</taxon>
        <taxon>Bacillati</taxon>
        <taxon>Bacillota</taxon>
        <taxon>Clostridia</taxon>
        <taxon>Christensenellales</taxon>
        <taxon>Christensenellaceae</taxon>
        <taxon>Guopingia</taxon>
    </lineage>
</organism>